<sequence>MKKIIALVCLLSQIQFGFGQITSLEQSLNSLLEKPDMQNATLGFVVKDLSNDEIVIAHNEKATLATASTAKLFTTATNLLVFPSDYALRTKVYYTGFVQDSVLKGDLVIQGCGDPSLGSKYFYEGEEKYAFIKHWTKAVRTKGIKRITGKVIADGSAYAYEGIPKDWTWNDMGNYYGAGPAGCTVFDNLMELHFKTGGVGTLTKITRVEPELPNVAFENFVVAAQSNADNAYVYGAPHQNNRYVTGEIPYNRSDFVVKASVPDPEYLMAYSFKQALEQEGVEIEGEVEAVHKQRQDLEEIYKVEDRVVGAFKGKSLLEIAVLTNHKSINLYAEQLLTWLGKDAQGNTSIKSGLKFINEYWKDKLSSGFEMTDGSGLSRTNRISAQHFVEMLTYMHQSKVMGEFETTLPIAGVSGTLKYVCNGEAGHGKIKAKSGSLNGVKSYAGYVYGKSGKKYAFAIVAQNFNTSSRTMVVRFESLFNAIANM</sequence>
<proteinExistence type="inferred from homology"/>
<protein>
    <submittedName>
        <fullName evidence="3">D-alanyl-D-alanine carboxypeptidase / D-alanyl-D-alanine-endopeptidase (Penicillin-binding protein 4)</fullName>
    </submittedName>
</protein>
<dbReference type="GO" id="GO:0006508">
    <property type="term" value="P:proteolysis"/>
    <property type="evidence" value="ECO:0007669"/>
    <property type="project" value="InterPro"/>
</dbReference>
<dbReference type="Gene3D" id="3.40.710.10">
    <property type="entry name" value="DD-peptidase/beta-lactamase superfamily"/>
    <property type="match status" value="2"/>
</dbReference>
<accession>A0A1I7BM77</accession>
<dbReference type="GO" id="GO:0004185">
    <property type="term" value="F:serine-type carboxypeptidase activity"/>
    <property type="evidence" value="ECO:0007669"/>
    <property type="project" value="InterPro"/>
</dbReference>
<dbReference type="OrthoDB" id="9802627at2"/>
<reference evidence="3 4" key="1">
    <citation type="submission" date="2016-10" db="EMBL/GenBank/DDBJ databases">
        <authorList>
            <person name="de Groot N.N."/>
        </authorList>
    </citation>
    <scope>NUCLEOTIDE SEQUENCE [LARGE SCALE GENOMIC DNA]</scope>
    <source>
        <strain evidence="3 4">CGMCC 1.7005</strain>
    </source>
</reference>
<dbReference type="RefSeq" id="WP_139230405.1">
    <property type="nucleotide sequence ID" value="NZ_FPAS01000006.1"/>
</dbReference>
<dbReference type="SUPFAM" id="SSF56601">
    <property type="entry name" value="beta-lactamase/transpeptidase-like"/>
    <property type="match status" value="1"/>
</dbReference>
<keyword evidence="3" id="KW-0645">Protease</keyword>
<keyword evidence="3" id="KW-0121">Carboxypeptidase</keyword>
<comment type="similarity">
    <text evidence="1">Belongs to the peptidase S13 family.</text>
</comment>
<evidence type="ECO:0000256" key="2">
    <source>
        <dbReference type="ARBA" id="ARBA00022801"/>
    </source>
</evidence>
<dbReference type="PANTHER" id="PTHR30023">
    <property type="entry name" value="D-ALANYL-D-ALANINE CARBOXYPEPTIDASE"/>
    <property type="match status" value="1"/>
</dbReference>
<dbReference type="PRINTS" id="PR00922">
    <property type="entry name" value="DADACBPTASE3"/>
</dbReference>
<dbReference type="GO" id="GO:0000270">
    <property type="term" value="P:peptidoglycan metabolic process"/>
    <property type="evidence" value="ECO:0007669"/>
    <property type="project" value="TreeGrafter"/>
</dbReference>
<dbReference type="EMBL" id="FPAS01000006">
    <property type="protein sequence ID" value="SFT88272.1"/>
    <property type="molecule type" value="Genomic_DNA"/>
</dbReference>
<dbReference type="PANTHER" id="PTHR30023:SF0">
    <property type="entry name" value="PENICILLIN-SENSITIVE CARBOXYPEPTIDASE A"/>
    <property type="match status" value="1"/>
</dbReference>
<evidence type="ECO:0000256" key="1">
    <source>
        <dbReference type="ARBA" id="ARBA00006096"/>
    </source>
</evidence>
<dbReference type="InterPro" id="IPR000667">
    <property type="entry name" value="Peptidase_S13"/>
</dbReference>
<organism evidence="3 4">
    <name type="scientific">Lishizhenia tianjinensis</name>
    <dbReference type="NCBI Taxonomy" id="477690"/>
    <lineage>
        <taxon>Bacteria</taxon>
        <taxon>Pseudomonadati</taxon>
        <taxon>Bacteroidota</taxon>
        <taxon>Flavobacteriia</taxon>
        <taxon>Flavobacteriales</taxon>
        <taxon>Crocinitomicaceae</taxon>
        <taxon>Lishizhenia</taxon>
    </lineage>
</organism>
<name>A0A1I7BM77_9FLAO</name>
<keyword evidence="4" id="KW-1185">Reference proteome</keyword>
<evidence type="ECO:0000313" key="4">
    <source>
        <dbReference type="Proteomes" id="UP000236454"/>
    </source>
</evidence>
<dbReference type="Proteomes" id="UP000236454">
    <property type="component" value="Unassembled WGS sequence"/>
</dbReference>
<dbReference type="InterPro" id="IPR012338">
    <property type="entry name" value="Beta-lactam/transpept-like"/>
</dbReference>
<dbReference type="STRING" id="477690.SAMN05216474_2901"/>
<gene>
    <name evidence="3" type="ORF">SAMN05216474_2901</name>
</gene>
<dbReference type="AlphaFoldDB" id="A0A1I7BM77"/>
<dbReference type="NCBIfam" id="TIGR00666">
    <property type="entry name" value="PBP4"/>
    <property type="match status" value="1"/>
</dbReference>
<dbReference type="Gene3D" id="3.50.80.20">
    <property type="entry name" value="D-Ala-D-Ala carboxypeptidase C, peptidase S13"/>
    <property type="match status" value="1"/>
</dbReference>
<keyword evidence="2" id="KW-0378">Hydrolase</keyword>
<dbReference type="Pfam" id="PF02113">
    <property type="entry name" value="Peptidase_S13"/>
    <property type="match status" value="1"/>
</dbReference>
<evidence type="ECO:0000313" key="3">
    <source>
        <dbReference type="EMBL" id="SFT88272.1"/>
    </source>
</evidence>